<keyword evidence="1" id="KW-0436">Ligase</keyword>
<dbReference type="PANTHER" id="PTHR43585">
    <property type="entry name" value="FUMIPYRROLE BIOSYNTHESIS PROTEIN C"/>
    <property type="match status" value="1"/>
</dbReference>
<evidence type="ECO:0000256" key="2">
    <source>
        <dbReference type="ARBA" id="ARBA00022741"/>
    </source>
</evidence>
<dbReference type="GO" id="GO:0046872">
    <property type="term" value="F:metal ion binding"/>
    <property type="evidence" value="ECO:0007669"/>
    <property type="project" value="InterPro"/>
</dbReference>
<dbReference type="RefSeq" id="WP_058847648.1">
    <property type="nucleotide sequence ID" value="NZ_LOCL01000031.1"/>
</dbReference>
<evidence type="ECO:0000313" key="6">
    <source>
        <dbReference type="EMBL" id="KUF18276.1"/>
    </source>
</evidence>
<dbReference type="Proteomes" id="UP000054804">
    <property type="component" value="Unassembled WGS sequence"/>
</dbReference>
<dbReference type="PROSITE" id="PS50975">
    <property type="entry name" value="ATP_GRASP"/>
    <property type="match status" value="1"/>
</dbReference>
<dbReference type="PANTHER" id="PTHR43585:SF2">
    <property type="entry name" value="ATP-GRASP ENZYME FSQD"/>
    <property type="match status" value="1"/>
</dbReference>
<dbReference type="InterPro" id="IPR011761">
    <property type="entry name" value="ATP-grasp"/>
</dbReference>
<feature type="domain" description="ATP-grasp" evidence="5">
    <location>
        <begin position="121"/>
        <end position="328"/>
    </location>
</feature>
<dbReference type="SUPFAM" id="SSF56059">
    <property type="entry name" value="Glutathione synthetase ATP-binding domain-like"/>
    <property type="match status" value="1"/>
</dbReference>
<evidence type="ECO:0000259" key="5">
    <source>
        <dbReference type="PROSITE" id="PS50975"/>
    </source>
</evidence>
<gene>
    <name evidence="6" type="ORF">AT728_25290</name>
</gene>
<keyword evidence="2 4" id="KW-0547">Nucleotide-binding</keyword>
<evidence type="ECO:0000313" key="7">
    <source>
        <dbReference type="Proteomes" id="UP000054804"/>
    </source>
</evidence>
<protein>
    <recommendedName>
        <fullName evidence="5">ATP-grasp domain-containing protein</fullName>
    </recommendedName>
</protein>
<sequence>MNKAILLLMHQGTSYTEEIAAATARLGLTLVALSSRPEKPAALDTSRRHVADCLVTEEPELHSGDVEKAVRELADRGHRVEAALATFEGYRLLMAELNERLGARDSAEPALRLCLDKYELRRRLLAEGLSEVRVHRIAPGAPPGLDPLARWFVKPVRGASSFATFVLDDVDDLADLPAMQAQMRADRRMRAIFMDRYDFLVEEYVEGPEFSFETFLLDGRIHHLCVHEKARVERLERTVLEGMSVSPPMSLDRALVLEGADHVTRCLAALAGHGLTDGALHVEVKYWESRKRWEIIEINPRMGGSLIDASVQAVTGHSLLDLWTESLLLPGAERDAFHDRLTRASQLEALRTGAPTRATVFLSKYGEKGRTVDTIRFEPPVRPPRILRVHVAEGTELEASDRGICLMDALWDVAPDCLVAETDFLDRHATEHFQVRYR</sequence>
<dbReference type="GO" id="GO:0016874">
    <property type="term" value="F:ligase activity"/>
    <property type="evidence" value="ECO:0007669"/>
    <property type="project" value="UniProtKB-KW"/>
</dbReference>
<keyword evidence="7" id="KW-1185">Reference proteome</keyword>
<dbReference type="AlphaFoldDB" id="A0A0W7X6A4"/>
<reference evidence="6 7" key="1">
    <citation type="submission" date="2015-12" db="EMBL/GenBank/DDBJ databases">
        <title>Draft genome sequence of Streptomyces silvensis ATCC 53525, a producer of novel hormone antagonists.</title>
        <authorList>
            <person name="Johnston C.W."/>
            <person name="Li Y."/>
            <person name="Magarvey N.A."/>
        </authorList>
    </citation>
    <scope>NUCLEOTIDE SEQUENCE [LARGE SCALE GENOMIC DNA]</scope>
    <source>
        <strain evidence="6 7">ATCC 53525</strain>
    </source>
</reference>
<evidence type="ECO:0000256" key="4">
    <source>
        <dbReference type="PROSITE-ProRule" id="PRU00409"/>
    </source>
</evidence>
<dbReference type="Gene3D" id="3.30.470.20">
    <property type="entry name" value="ATP-grasp fold, B domain"/>
    <property type="match status" value="1"/>
</dbReference>
<name>A0A0W7X6A4_9ACTN</name>
<evidence type="ECO:0000256" key="1">
    <source>
        <dbReference type="ARBA" id="ARBA00022598"/>
    </source>
</evidence>
<dbReference type="STRING" id="1765722.AT728_25290"/>
<proteinExistence type="predicted"/>
<accession>A0A0W7X6A4</accession>
<keyword evidence="3 4" id="KW-0067">ATP-binding</keyword>
<comment type="caution">
    <text evidence="6">The sequence shown here is derived from an EMBL/GenBank/DDBJ whole genome shotgun (WGS) entry which is preliminary data.</text>
</comment>
<dbReference type="Pfam" id="PF13535">
    <property type="entry name" value="ATP-grasp_4"/>
    <property type="match status" value="1"/>
</dbReference>
<dbReference type="InterPro" id="IPR052032">
    <property type="entry name" value="ATP-dep_AA_Ligase"/>
</dbReference>
<dbReference type="EMBL" id="LOCL01000031">
    <property type="protein sequence ID" value="KUF18276.1"/>
    <property type="molecule type" value="Genomic_DNA"/>
</dbReference>
<evidence type="ECO:0000256" key="3">
    <source>
        <dbReference type="ARBA" id="ARBA00022840"/>
    </source>
</evidence>
<dbReference type="GO" id="GO:0005524">
    <property type="term" value="F:ATP binding"/>
    <property type="evidence" value="ECO:0007669"/>
    <property type="project" value="UniProtKB-UniRule"/>
</dbReference>
<dbReference type="OrthoDB" id="24041at2"/>
<organism evidence="6 7">
    <name type="scientific">Streptomyces silvensis</name>
    <dbReference type="NCBI Taxonomy" id="1765722"/>
    <lineage>
        <taxon>Bacteria</taxon>
        <taxon>Bacillati</taxon>
        <taxon>Actinomycetota</taxon>
        <taxon>Actinomycetes</taxon>
        <taxon>Kitasatosporales</taxon>
        <taxon>Streptomycetaceae</taxon>
        <taxon>Streptomyces</taxon>
    </lineage>
</organism>